<feature type="region of interest" description="Disordered" evidence="1">
    <location>
        <begin position="355"/>
        <end position="403"/>
    </location>
</feature>
<comment type="caution">
    <text evidence="2">The sequence shown here is derived from an EMBL/GenBank/DDBJ whole genome shotgun (WGS) entry which is preliminary data.</text>
</comment>
<dbReference type="EMBL" id="JAHRHY010000008">
    <property type="protein sequence ID" value="KAG9067421.1"/>
    <property type="molecule type" value="Genomic_DNA"/>
</dbReference>
<evidence type="ECO:0000313" key="2">
    <source>
        <dbReference type="EMBL" id="KAG9067421.1"/>
    </source>
</evidence>
<proteinExistence type="predicted"/>
<reference evidence="2" key="1">
    <citation type="submission" date="2021-06" db="EMBL/GenBank/DDBJ databases">
        <title>Genome Sequence of Mortierella hyaline Strain SCG-10, a Cold-Adapted, Nitrate-Reducing Fungus Isolated from Soil in Minnesota, USA.</title>
        <authorList>
            <person name="Aldossari N."/>
        </authorList>
    </citation>
    <scope>NUCLEOTIDE SEQUENCE</scope>
    <source>
        <strain evidence="2">SCG-10</strain>
    </source>
</reference>
<feature type="region of interest" description="Disordered" evidence="1">
    <location>
        <begin position="279"/>
        <end position="310"/>
    </location>
</feature>
<keyword evidence="3" id="KW-1185">Reference proteome</keyword>
<feature type="region of interest" description="Disordered" evidence="1">
    <location>
        <begin position="1"/>
        <end position="36"/>
    </location>
</feature>
<sequence>MGIPIELPASPAPKSGPCHSAKPSWSRSNGPSVDQSAWIQQARADVAAASVSASLSTTAAAVDEAEIQSPSPARAARPPNLRRISRVPVFVTSPSGSGSESGSGSGSTGTVNTLSVRPAPVASPTTSTFNSDYYSTTQEQQEQPHLPQERASWNYRFVNMNHADNYNRPETNTLSGSGMMHGYYYEDDRLRHDHSPIMRSYHQQHYQSAESLSTGGTAAATTMAGTTGPADSSANANVTVFSSSPTSVLTPRPRQYYSMRGGSEVIDDSDDIDEEWILQQQQQQNQQQQHLSERSPSSSSSSSSSTTLMTSVPSFLQGHPMVARTVIRADAFHQGVIHIYPENHAPIRMSQGVALSAEGEEDAGKEGFDEASVSESHHHQHHRADHGAPLLNGEQEQDQQQDQ</sequence>
<dbReference type="Proteomes" id="UP000707451">
    <property type="component" value="Unassembled WGS sequence"/>
</dbReference>
<dbReference type="OrthoDB" id="2450062at2759"/>
<dbReference type="AlphaFoldDB" id="A0A9P8BTT5"/>
<organism evidence="2 3">
    <name type="scientific">Linnemannia hyalina</name>
    <dbReference type="NCBI Taxonomy" id="64524"/>
    <lineage>
        <taxon>Eukaryota</taxon>
        <taxon>Fungi</taxon>
        <taxon>Fungi incertae sedis</taxon>
        <taxon>Mucoromycota</taxon>
        <taxon>Mortierellomycotina</taxon>
        <taxon>Mortierellomycetes</taxon>
        <taxon>Mortierellales</taxon>
        <taxon>Mortierellaceae</taxon>
        <taxon>Linnemannia</taxon>
    </lineage>
</organism>
<accession>A0A9P8BTT5</accession>
<name>A0A9P8BTT5_9FUNG</name>
<feature type="compositionally biased region" description="Polar residues" evidence="1">
    <location>
        <begin position="123"/>
        <end position="135"/>
    </location>
</feature>
<feature type="region of interest" description="Disordered" evidence="1">
    <location>
        <begin position="61"/>
        <end position="146"/>
    </location>
</feature>
<protein>
    <submittedName>
        <fullName evidence="2">Uncharacterized protein</fullName>
    </submittedName>
</protein>
<evidence type="ECO:0000256" key="1">
    <source>
        <dbReference type="SAM" id="MobiDB-lite"/>
    </source>
</evidence>
<evidence type="ECO:0000313" key="3">
    <source>
        <dbReference type="Proteomes" id="UP000707451"/>
    </source>
</evidence>
<gene>
    <name evidence="2" type="ORF">KI688_012204</name>
</gene>
<feature type="compositionally biased region" description="Low complexity" evidence="1">
    <location>
        <begin position="69"/>
        <end position="79"/>
    </location>
</feature>
<feature type="compositionally biased region" description="Polar residues" evidence="1">
    <location>
        <begin position="23"/>
        <end position="36"/>
    </location>
</feature>